<proteinExistence type="predicted"/>
<dbReference type="Proteomes" id="UP000000763">
    <property type="component" value="Chromosome 1"/>
</dbReference>
<accession>C7IWZ6</accession>
<sequence>MKRRREFQSSTVGLKVAETETVAKMLNCPIGVFPMKYLGLPIGPEKILTPKLNFLLERMEKRLSGWNGRSLTQAGRAVHINACLSSIPSYAM</sequence>
<dbReference type="PANTHER" id="PTHR33116:SF86">
    <property type="entry name" value="REVERSE TRANSCRIPTASE DOMAIN-CONTAINING PROTEIN"/>
    <property type="match status" value="1"/>
</dbReference>
<dbReference type="KEGG" id="dosa:Os01g0597201"/>
<organism evidence="1 2">
    <name type="scientific">Oryza sativa subsp. japonica</name>
    <name type="common">Rice</name>
    <dbReference type="NCBI Taxonomy" id="39947"/>
    <lineage>
        <taxon>Eukaryota</taxon>
        <taxon>Viridiplantae</taxon>
        <taxon>Streptophyta</taxon>
        <taxon>Embryophyta</taxon>
        <taxon>Tracheophyta</taxon>
        <taxon>Spermatophyta</taxon>
        <taxon>Magnoliopsida</taxon>
        <taxon>Liliopsida</taxon>
        <taxon>Poales</taxon>
        <taxon>Poaceae</taxon>
        <taxon>BOP clade</taxon>
        <taxon>Oryzoideae</taxon>
        <taxon>Oryzeae</taxon>
        <taxon>Oryzinae</taxon>
        <taxon>Oryza</taxon>
        <taxon>Oryza sativa</taxon>
    </lineage>
</organism>
<reference evidence="1 2" key="1">
    <citation type="journal article" date="2005" name="Nature">
        <title>The map-based sequence of the rice genome.</title>
        <authorList>
            <consortium name="International rice genome sequencing project (IRGSP)"/>
            <person name="Matsumoto T."/>
            <person name="Wu J."/>
            <person name="Kanamori H."/>
            <person name="Katayose Y."/>
            <person name="Fujisawa M."/>
            <person name="Namiki N."/>
            <person name="Mizuno H."/>
            <person name="Yamamoto K."/>
            <person name="Antonio B.A."/>
            <person name="Baba T."/>
            <person name="Sakata K."/>
            <person name="Nagamura Y."/>
            <person name="Aoki H."/>
            <person name="Arikawa K."/>
            <person name="Arita K."/>
            <person name="Bito T."/>
            <person name="Chiden Y."/>
            <person name="Fujitsuka N."/>
            <person name="Fukunaka R."/>
            <person name="Hamada M."/>
            <person name="Harada C."/>
            <person name="Hayashi A."/>
            <person name="Hijishita S."/>
            <person name="Honda M."/>
            <person name="Hosokawa S."/>
            <person name="Ichikawa Y."/>
            <person name="Idonuma A."/>
            <person name="Iijima M."/>
            <person name="Ikeda M."/>
            <person name="Ikeno M."/>
            <person name="Ito K."/>
            <person name="Ito S."/>
            <person name="Ito T."/>
            <person name="Ito Y."/>
            <person name="Ito Y."/>
            <person name="Iwabuchi A."/>
            <person name="Kamiya K."/>
            <person name="Karasawa W."/>
            <person name="Kurita K."/>
            <person name="Katagiri S."/>
            <person name="Kikuta A."/>
            <person name="Kobayashi H."/>
            <person name="Kobayashi N."/>
            <person name="Machita K."/>
            <person name="Maehara T."/>
            <person name="Masukawa M."/>
            <person name="Mizubayashi T."/>
            <person name="Mukai Y."/>
            <person name="Nagasaki H."/>
            <person name="Nagata Y."/>
            <person name="Naito S."/>
            <person name="Nakashima M."/>
            <person name="Nakama Y."/>
            <person name="Nakamichi Y."/>
            <person name="Nakamura M."/>
            <person name="Meguro A."/>
            <person name="Negishi M."/>
            <person name="Ohta I."/>
            <person name="Ohta T."/>
            <person name="Okamoto M."/>
            <person name="Ono N."/>
            <person name="Saji S."/>
            <person name="Sakaguchi M."/>
            <person name="Sakai K."/>
            <person name="Shibata M."/>
            <person name="Shimokawa T."/>
            <person name="Song J."/>
            <person name="Takazaki Y."/>
            <person name="Terasawa K."/>
            <person name="Tsugane M."/>
            <person name="Tsuji K."/>
            <person name="Ueda S."/>
            <person name="Waki K."/>
            <person name="Yamagata H."/>
            <person name="Yamamoto M."/>
            <person name="Yamamoto S."/>
            <person name="Yamane H."/>
            <person name="Yoshiki S."/>
            <person name="Yoshihara R."/>
            <person name="Yukawa K."/>
            <person name="Zhong H."/>
            <person name="Yano M."/>
            <person name="Yuan Q."/>
            <person name="Ouyang S."/>
            <person name="Liu J."/>
            <person name="Jones K.M."/>
            <person name="Gansberger K."/>
            <person name="Moffat K."/>
            <person name="Hill J."/>
            <person name="Bera J."/>
            <person name="Fadrosh D."/>
            <person name="Jin S."/>
            <person name="Johri S."/>
            <person name="Kim M."/>
            <person name="Overton L."/>
            <person name="Reardon M."/>
            <person name="Tsitrin T."/>
            <person name="Vuong H."/>
            <person name="Weaver B."/>
            <person name="Ciecko A."/>
            <person name="Tallon L."/>
            <person name="Jackson J."/>
            <person name="Pai G."/>
            <person name="Aken S.V."/>
            <person name="Utterback T."/>
            <person name="Reidmuller S."/>
            <person name="Feldblyum T."/>
            <person name="Hsiao J."/>
            <person name="Zismann V."/>
            <person name="Iobst S."/>
            <person name="de Vazeille A.R."/>
            <person name="Buell C.R."/>
            <person name="Ying K."/>
            <person name="Li Y."/>
            <person name="Lu T."/>
            <person name="Huang Y."/>
            <person name="Zhao Q."/>
            <person name="Feng Q."/>
            <person name="Zhang L."/>
            <person name="Zhu J."/>
            <person name="Weng Q."/>
            <person name="Mu J."/>
            <person name="Lu Y."/>
            <person name="Fan D."/>
            <person name="Liu Y."/>
            <person name="Guan J."/>
            <person name="Zhang Y."/>
            <person name="Yu S."/>
            <person name="Liu X."/>
            <person name="Zhang Y."/>
            <person name="Hong G."/>
            <person name="Han B."/>
            <person name="Choisne N."/>
            <person name="Demange N."/>
            <person name="Orjeda G."/>
            <person name="Samain S."/>
            <person name="Cattolico L."/>
            <person name="Pelletier E."/>
            <person name="Couloux A."/>
            <person name="Segurens B."/>
            <person name="Wincker P."/>
            <person name="D'Hont A."/>
            <person name="Scarpelli C."/>
            <person name="Weissenbach J."/>
            <person name="Salanoubat M."/>
            <person name="Quetier F."/>
            <person name="Yu Y."/>
            <person name="Kim H.R."/>
            <person name="Rambo T."/>
            <person name="Currie J."/>
            <person name="Collura K."/>
            <person name="Luo M."/>
            <person name="Yang T."/>
            <person name="Ammiraju J.S.S."/>
            <person name="Engler F."/>
            <person name="Soderlund C."/>
            <person name="Wing R.A."/>
            <person name="Palmer L.E."/>
            <person name="de la Bastide M."/>
            <person name="Spiegel L."/>
            <person name="Nascimento L."/>
            <person name="Zutavern T."/>
            <person name="O'Shaughnessy A."/>
            <person name="Dike S."/>
            <person name="Dedhia N."/>
            <person name="Preston R."/>
            <person name="Balija V."/>
            <person name="McCombie W.R."/>
            <person name="Chow T."/>
            <person name="Chen H."/>
            <person name="Chung M."/>
            <person name="Chen C."/>
            <person name="Shaw J."/>
            <person name="Wu H."/>
            <person name="Hsiao K."/>
            <person name="Chao Y."/>
            <person name="Chu M."/>
            <person name="Cheng C."/>
            <person name="Hour A."/>
            <person name="Lee P."/>
            <person name="Lin S."/>
            <person name="Lin Y."/>
            <person name="Liou J."/>
            <person name="Liu S."/>
            <person name="Hsing Y."/>
            <person name="Raghuvanshi S."/>
            <person name="Mohanty A."/>
            <person name="Bharti A.K."/>
            <person name="Gaur A."/>
            <person name="Gupta V."/>
            <person name="Kumar D."/>
            <person name="Ravi V."/>
            <person name="Vij S."/>
            <person name="Kapur A."/>
            <person name="Khurana P."/>
            <person name="Khurana P."/>
            <person name="Khurana J.P."/>
            <person name="Tyagi A.K."/>
            <person name="Gaikwad K."/>
            <person name="Singh A."/>
            <person name="Dalal V."/>
            <person name="Srivastava S."/>
            <person name="Dixit A."/>
            <person name="Pal A.K."/>
            <person name="Ghazi I.A."/>
            <person name="Yadav M."/>
            <person name="Pandit A."/>
            <person name="Bhargava A."/>
            <person name="Sureshbabu K."/>
            <person name="Batra K."/>
            <person name="Sharma T.R."/>
            <person name="Mohapatra T."/>
            <person name="Singh N.K."/>
            <person name="Messing J."/>
            <person name="Nelson A.B."/>
            <person name="Fuks G."/>
            <person name="Kavchok S."/>
            <person name="Keizer G."/>
            <person name="Linton E."/>
            <person name="Llaca V."/>
            <person name="Song R."/>
            <person name="Tanyolac B."/>
            <person name="Young S."/>
            <person name="Ho-Il K."/>
            <person name="Hahn J.H."/>
            <person name="Sangsakoo G."/>
            <person name="Vanavichit A."/>
            <person name="de Mattos Luiz.A.T."/>
            <person name="Zimmer P.D."/>
            <person name="Malone G."/>
            <person name="Dellagostin O."/>
            <person name="de Oliveira A.C."/>
            <person name="Bevan M."/>
            <person name="Bancroft I."/>
            <person name="Minx P."/>
            <person name="Cordum H."/>
            <person name="Wilson R."/>
            <person name="Cheng Z."/>
            <person name="Jin W."/>
            <person name="Jiang J."/>
            <person name="Leong S.A."/>
            <person name="Iwama H."/>
            <person name="Gojobori T."/>
            <person name="Itoh T."/>
            <person name="Niimura Y."/>
            <person name="Fujii Y."/>
            <person name="Habara T."/>
            <person name="Sakai H."/>
            <person name="Sato Y."/>
            <person name="Wilson G."/>
            <person name="Kumar K."/>
            <person name="McCouch S."/>
            <person name="Juretic N."/>
            <person name="Hoen D."/>
            <person name="Wright S."/>
            <person name="Bruskiewich R."/>
            <person name="Bureau T."/>
            <person name="Miyao A."/>
            <person name="Hirochika H."/>
            <person name="Nishikawa T."/>
            <person name="Kadowaki K."/>
            <person name="Sugiura M."/>
            <person name="Burr B."/>
            <person name="Sasaki T."/>
        </authorList>
    </citation>
    <scope>NUCLEOTIDE SEQUENCE [LARGE SCALE GENOMIC DNA]</scope>
    <source>
        <strain evidence="2">cv. Nipponbare</strain>
    </source>
</reference>
<name>C7IWZ6_ORYSJ</name>
<reference evidence="2" key="2">
    <citation type="journal article" date="2008" name="Nucleic Acids Res.">
        <title>The rice annotation project database (RAP-DB): 2008 update.</title>
        <authorList>
            <consortium name="The rice annotation project (RAP)"/>
        </authorList>
    </citation>
    <scope>GENOME REANNOTATION</scope>
    <source>
        <strain evidence="2">cv. Nipponbare</strain>
    </source>
</reference>
<dbReference type="AlphaFoldDB" id="C7IWZ6"/>
<dbReference type="PANTHER" id="PTHR33116">
    <property type="entry name" value="REVERSE TRANSCRIPTASE ZINC-BINDING DOMAIN-CONTAINING PROTEIN-RELATED-RELATED"/>
    <property type="match status" value="1"/>
</dbReference>
<dbReference type="EMBL" id="AP008207">
    <property type="protein sequence ID" value="BAH91178.1"/>
    <property type="molecule type" value="Genomic_DNA"/>
</dbReference>
<evidence type="ECO:0000313" key="2">
    <source>
        <dbReference type="Proteomes" id="UP000000763"/>
    </source>
</evidence>
<gene>
    <name evidence="1" type="ordered locus">Os01g0597201</name>
</gene>
<evidence type="ECO:0000313" key="1">
    <source>
        <dbReference type="EMBL" id="BAH91178.1"/>
    </source>
</evidence>
<protein>
    <submittedName>
        <fullName evidence="1">Os01g0597201 protein</fullName>
    </submittedName>
</protein>